<evidence type="ECO:0000313" key="2">
    <source>
        <dbReference type="Proteomes" id="UP001183202"/>
    </source>
</evidence>
<reference evidence="2" key="1">
    <citation type="submission" date="2023-07" db="EMBL/GenBank/DDBJ databases">
        <title>30 novel species of actinomycetes from the DSMZ collection.</title>
        <authorList>
            <person name="Nouioui I."/>
        </authorList>
    </citation>
    <scope>NUCLEOTIDE SEQUENCE [LARGE SCALE GENOMIC DNA]</scope>
    <source>
        <strain evidence="2">DSM 45834</strain>
    </source>
</reference>
<proteinExistence type="predicted"/>
<name>A0ABU2N953_9PSEU</name>
<accession>A0ABU2N953</accession>
<protein>
    <submittedName>
        <fullName evidence="1">Uncharacterized protein</fullName>
    </submittedName>
</protein>
<comment type="caution">
    <text evidence="1">The sequence shown here is derived from an EMBL/GenBank/DDBJ whole genome shotgun (WGS) entry which is preliminary data.</text>
</comment>
<keyword evidence="2" id="KW-1185">Reference proteome</keyword>
<evidence type="ECO:0000313" key="1">
    <source>
        <dbReference type="EMBL" id="MDT0350481.1"/>
    </source>
</evidence>
<organism evidence="1 2">
    <name type="scientific">Pseudonocardia charpentierae</name>
    <dbReference type="NCBI Taxonomy" id="3075545"/>
    <lineage>
        <taxon>Bacteria</taxon>
        <taxon>Bacillati</taxon>
        <taxon>Actinomycetota</taxon>
        <taxon>Actinomycetes</taxon>
        <taxon>Pseudonocardiales</taxon>
        <taxon>Pseudonocardiaceae</taxon>
        <taxon>Pseudonocardia</taxon>
    </lineage>
</organism>
<sequence>MNPLVQMILGQPGMAARLLAEHVDDGSGRCTGCPVGGQRGRHSWPCTLWQAAEEATKLQRARSV</sequence>
<gene>
    <name evidence="1" type="ORF">RM445_13200</name>
</gene>
<dbReference type="Proteomes" id="UP001183202">
    <property type="component" value="Unassembled WGS sequence"/>
</dbReference>
<dbReference type="RefSeq" id="WP_311556515.1">
    <property type="nucleotide sequence ID" value="NZ_JAVREJ010000008.1"/>
</dbReference>
<dbReference type="EMBL" id="JAVREJ010000008">
    <property type="protein sequence ID" value="MDT0350481.1"/>
    <property type="molecule type" value="Genomic_DNA"/>
</dbReference>